<gene>
    <name evidence="9" type="ORF">GCM10008939_25160</name>
</gene>
<dbReference type="PRINTS" id="PR00723">
    <property type="entry name" value="SUBTILISIN"/>
</dbReference>
<dbReference type="PANTHER" id="PTHR43399:SF4">
    <property type="entry name" value="CELL WALL-ASSOCIATED PROTEASE"/>
    <property type="match status" value="1"/>
</dbReference>
<feature type="active site" description="Charge relay system" evidence="5">
    <location>
        <position position="190"/>
    </location>
</feature>
<dbReference type="PROSITE" id="PS00136">
    <property type="entry name" value="SUBTILASE_ASP"/>
    <property type="match status" value="1"/>
</dbReference>
<accession>A0A917URN6</accession>
<dbReference type="Gene3D" id="3.40.50.200">
    <property type="entry name" value="Peptidase S8/S53 domain"/>
    <property type="match status" value="1"/>
</dbReference>
<feature type="domain" description="Peptidase S8/S53" evidence="8">
    <location>
        <begin position="181"/>
        <end position="416"/>
    </location>
</feature>
<dbReference type="Proteomes" id="UP000635726">
    <property type="component" value="Unassembled WGS sequence"/>
</dbReference>
<dbReference type="InterPro" id="IPR000209">
    <property type="entry name" value="Peptidase_S8/S53_dom"/>
</dbReference>
<evidence type="ECO:0000256" key="1">
    <source>
        <dbReference type="ARBA" id="ARBA00011073"/>
    </source>
</evidence>
<protein>
    <submittedName>
        <fullName evidence="9">Serine protease</fullName>
    </submittedName>
</protein>
<evidence type="ECO:0000313" key="10">
    <source>
        <dbReference type="Proteomes" id="UP000635726"/>
    </source>
</evidence>
<dbReference type="PROSITE" id="PS51257">
    <property type="entry name" value="PROKAR_LIPOPROTEIN"/>
    <property type="match status" value="1"/>
</dbReference>
<evidence type="ECO:0000313" key="9">
    <source>
        <dbReference type="EMBL" id="GGJ80233.1"/>
    </source>
</evidence>
<feature type="active site" description="Charge relay system" evidence="5">
    <location>
        <position position="381"/>
    </location>
</feature>
<keyword evidence="4 5" id="KW-0720">Serine protease</keyword>
<reference evidence="9" key="2">
    <citation type="submission" date="2020-09" db="EMBL/GenBank/DDBJ databases">
        <authorList>
            <person name="Sun Q."/>
            <person name="Ohkuma M."/>
        </authorList>
    </citation>
    <scope>NUCLEOTIDE SEQUENCE</scope>
    <source>
        <strain evidence="9">JCM 14371</strain>
    </source>
</reference>
<dbReference type="InterPro" id="IPR051048">
    <property type="entry name" value="Peptidase_S8/S53_subtilisin"/>
</dbReference>
<comment type="caution">
    <text evidence="9">The sequence shown here is derived from an EMBL/GenBank/DDBJ whole genome shotgun (WGS) entry which is preliminary data.</text>
</comment>
<evidence type="ECO:0000256" key="3">
    <source>
        <dbReference type="ARBA" id="ARBA00022801"/>
    </source>
</evidence>
<sequence>MTHARPSLSLLSLALTAALLSACSSSPTPPQASQATAPPVLQPVSLVTVPLQAGDSPSSVGAALHGTVLSWNDAGCASGVTVDCEAIVGVQAPVALAAQGVGRLGRPVTVEANGAAFRATGTLLVGMEGARIAWAGGSLQAWTQGARIAWAGGTYAPVPQNTATWTQVHLQQAQALAPALGEGVTVAVIDTGLDLTHPAFEGALTDPSTWQDYVGADRVPQEEGVLGTGGYGHGTNVAGIVLQIAPNAKIMPLRVLDANGVGTVANVALAVRWAADHGANVINLSLGSAKDSRAVRDAVASAAARHIPVIASAGNDGSTRLTYPAANAPDVGNLLGVGSVDAADVKSLFSSYGRDLSLLAPGEHVYAPAPDGLLAAWTGTSMSAPEVAGGLALALGQPLKVGVDDLTGALRGSATKVDGLLPNLPYAGRLGSGRVDLSAFLGRTVR</sequence>
<dbReference type="InterPro" id="IPR023828">
    <property type="entry name" value="Peptidase_S8_Ser-AS"/>
</dbReference>
<dbReference type="RefSeq" id="WP_188963619.1">
    <property type="nucleotide sequence ID" value="NZ_BMOE01000008.1"/>
</dbReference>
<dbReference type="GO" id="GO:0006508">
    <property type="term" value="P:proteolysis"/>
    <property type="evidence" value="ECO:0007669"/>
    <property type="project" value="UniProtKB-KW"/>
</dbReference>
<evidence type="ECO:0000256" key="2">
    <source>
        <dbReference type="ARBA" id="ARBA00022670"/>
    </source>
</evidence>
<evidence type="ECO:0000256" key="4">
    <source>
        <dbReference type="ARBA" id="ARBA00022825"/>
    </source>
</evidence>
<dbReference type="Pfam" id="PF00082">
    <property type="entry name" value="Peptidase_S8"/>
    <property type="match status" value="1"/>
</dbReference>
<keyword evidence="7" id="KW-0732">Signal</keyword>
<keyword evidence="2 5" id="KW-0645">Protease</keyword>
<dbReference type="PANTHER" id="PTHR43399">
    <property type="entry name" value="SUBTILISIN-RELATED"/>
    <property type="match status" value="1"/>
</dbReference>
<dbReference type="InterPro" id="IPR023827">
    <property type="entry name" value="Peptidase_S8_Asp-AS"/>
</dbReference>
<dbReference type="PROSITE" id="PS00138">
    <property type="entry name" value="SUBTILASE_SER"/>
    <property type="match status" value="1"/>
</dbReference>
<evidence type="ECO:0000256" key="5">
    <source>
        <dbReference type="PROSITE-ProRule" id="PRU01240"/>
    </source>
</evidence>
<proteinExistence type="inferred from homology"/>
<organism evidence="9 10">
    <name type="scientific">Deinococcus aquiradiocola</name>
    <dbReference type="NCBI Taxonomy" id="393059"/>
    <lineage>
        <taxon>Bacteria</taxon>
        <taxon>Thermotogati</taxon>
        <taxon>Deinococcota</taxon>
        <taxon>Deinococci</taxon>
        <taxon>Deinococcales</taxon>
        <taxon>Deinococcaceae</taxon>
        <taxon>Deinococcus</taxon>
    </lineage>
</organism>
<comment type="similarity">
    <text evidence="1 5 6">Belongs to the peptidase S8 family.</text>
</comment>
<dbReference type="AlphaFoldDB" id="A0A917URN6"/>
<evidence type="ECO:0000256" key="7">
    <source>
        <dbReference type="SAM" id="SignalP"/>
    </source>
</evidence>
<evidence type="ECO:0000256" key="6">
    <source>
        <dbReference type="RuleBase" id="RU003355"/>
    </source>
</evidence>
<feature type="signal peptide" evidence="7">
    <location>
        <begin position="1"/>
        <end position="32"/>
    </location>
</feature>
<name>A0A917URN6_9DEIO</name>
<feature type="active site" description="Charge relay system" evidence="5">
    <location>
        <position position="233"/>
    </location>
</feature>
<dbReference type="InterPro" id="IPR036852">
    <property type="entry name" value="Peptidase_S8/S53_dom_sf"/>
</dbReference>
<feature type="chain" id="PRO_5036700085" evidence="7">
    <location>
        <begin position="33"/>
        <end position="446"/>
    </location>
</feature>
<keyword evidence="3 5" id="KW-0378">Hydrolase</keyword>
<dbReference type="InterPro" id="IPR015500">
    <property type="entry name" value="Peptidase_S8_subtilisin-rel"/>
</dbReference>
<reference evidence="9" key="1">
    <citation type="journal article" date="2014" name="Int. J. Syst. Evol. Microbiol.">
        <title>Complete genome sequence of Corynebacterium casei LMG S-19264T (=DSM 44701T), isolated from a smear-ripened cheese.</title>
        <authorList>
            <consortium name="US DOE Joint Genome Institute (JGI-PGF)"/>
            <person name="Walter F."/>
            <person name="Albersmeier A."/>
            <person name="Kalinowski J."/>
            <person name="Ruckert C."/>
        </authorList>
    </citation>
    <scope>NUCLEOTIDE SEQUENCE</scope>
    <source>
        <strain evidence="9">JCM 14371</strain>
    </source>
</reference>
<dbReference type="GO" id="GO:0004252">
    <property type="term" value="F:serine-type endopeptidase activity"/>
    <property type="evidence" value="ECO:0007669"/>
    <property type="project" value="UniProtKB-UniRule"/>
</dbReference>
<keyword evidence="10" id="KW-1185">Reference proteome</keyword>
<dbReference type="SUPFAM" id="SSF52743">
    <property type="entry name" value="Subtilisin-like"/>
    <property type="match status" value="1"/>
</dbReference>
<dbReference type="EMBL" id="BMOE01000008">
    <property type="protein sequence ID" value="GGJ80233.1"/>
    <property type="molecule type" value="Genomic_DNA"/>
</dbReference>
<evidence type="ECO:0000259" key="8">
    <source>
        <dbReference type="Pfam" id="PF00082"/>
    </source>
</evidence>
<dbReference type="PROSITE" id="PS51892">
    <property type="entry name" value="SUBTILASE"/>
    <property type="match status" value="1"/>
</dbReference>